<organism evidence="1 2">
    <name type="scientific">Marinobacterium aestuariivivens</name>
    <dbReference type="NCBI Taxonomy" id="1698799"/>
    <lineage>
        <taxon>Bacteria</taxon>
        <taxon>Pseudomonadati</taxon>
        <taxon>Pseudomonadota</taxon>
        <taxon>Gammaproteobacteria</taxon>
        <taxon>Oceanospirillales</taxon>
        <taxon>Oceanospirillaceae</taxon>
        <taxon>Marinobacterium</taxon>
    </lineage>
</organism>
<evidence type="ECO:0000313" key="1">
    <source>
        <dbReference type="EMBL" id="MFC6672853.1"/>
    </source>
</evidence>
<accession>A0ABW2A5T3</accession>
<comment type="caution">
    <text evidence="1">The sequence shown here is derived from an EMBL/GenBank/DDBJ whole genome shotgun (WGS) entry which is preliminary data.</text>
</comment>
<proteinExistence type="predicted"/>
<name>A0ABW2A5T3_9GAMM</name>
<reference evidence="2" key="1">
    <citation type="journal article" date="2019" name="Int. J. Syst. Evol. Microbiol.">
        <title>The Global Catalogue of Microorganisms (GCM) 10K type strain sequencing project: providing services to taxonomists for standard genome sequencing and annotation.</title>
        <authorList>
            <consortium name="The Broad Institute Genomics Platform"/>
            <consortium name="The Broad Institute Genome Sequencing Center for Infectious Disease"/>
            <person name="Wu L."/>
            <person name="Ma J."/>
        </authorList>
    </citation>
    <scope>NUCLEOTIDE SEQUENCE [LARGE SCALE GENOMIC DNA]</scope>
    <source>
        <strain evidence="2">NBRC 111756</strain>
    </source>
</reference>
<gene>
    <name evidence="1" type="ORF">ACFQDL_24300</name>
</gene>
<keyword evidence="2" id="KW-1185">Reference proteome</keyword>
<protein>
    <submittedName>
        <fullName evidence="1">Uncharacterized protein</fullName>
    </submittedName>
</protein>
<evidence type="ECO:0000313" key="2">
    <source>
        <dbReference type="Proteomes" id="UP001596422"/>
    </source>
</evidence>
<sequence>MPAAPAQVDLGGDILDQVNAVANDPVMQQQVLRRVMIAAVPQPVPLIDQRLPGRGMKAARLPGLGEIAFQLVTHA</sequence>
<dbReference type="EMBL" id="JBHSWE010000001">
    <property type="protein sequence ID" value="MFC6672853.1"/>
    <property type="molecule type" value="Genomic_DNA"/>
</dbReference>
<dbReference type="RefSeq" id="WP_379911267.1">
    <property type="nucleotide sequence ID" value="NZ_JBHSWE010000001.1"/>
</dbReference>
<dbReference type="Proteomes" id="UP001596422">
    <property type="component" value="Unassembled WGS sequence"/>
</dbReference>